<protein>
    <submittedName>
        <fullName evidence="1">Uncharacterized protein</fullName>
    </submittedName>
</protein>
<dbReference type="Proteomes" id="UP001499959">
    <property type="component" value="Unassembled WGS sequence"/>
</dbReference>
<keyword evidence="2" id="KW-1185">Reference proteome</keyword>
<organism evidence="1 2">
    <name type="scientific">Lysobacter hankyongensis</name>
    <dbReference type="NCBI Taxonomy" id="1176535"/>
    <lineage>
        <taxon>Bacteria</taxon>
        <taxon>Pseudomonadati</taxon>
        <taxon>Pseudomonadota</taxon>
        <taxon>Gammaproteobacteria</taxon>
        <taxon>Lysobacterales</taxon>
        <taxon>Lysobacteraceae</taxon>
        <taxon>Lysobacter</taxon>
    </lineage>
</organism>
<proteinExistence type="predicted"/>
<accession>A0ABP9ATU8</accession>
<comment type="caution">
    <text evidence="1">The sequence shown here is derived from an EMBL/GenBank/DDBJ whole genome shotgun (WGS) entry which is preliminary data.</text>
</comment>
<gene>
    <name evidence="1" type="ORF">GCM10023307_08160</name>
</gene>
<reference evidence="2" key="1">
    <citation type="journal article" date="2019" name="Int. J. Syst. Evol. Microbiol.">
        <title>The Global Catalogue of Microorganisms (GCM) 10K type strain sequencing project: providing services to taxonomists for standard genome sequencing and annotation.</title>
        <authorList>
            <consortium name="The Broad Institute Genomics Platform"/>
            <consortium name="The Broad Institute Genome Sequencing Center for Infectious Disease"/>
            <person name="Wu L."/>
            <person name="Ma J."/>
        </authorList>
    </citation>
    <scope>NUCLEOTIDE SEQUENCE [LARGE SCALE GENOMIC DNA]</scope>
    <source>
        <strain evidence="2">JCM 18204</strain>
    </source>
</reference>
<dbReference type="EMBL" id="BAABJE010000002">
    <property type="protein sequence ID" value="GAA4785819.1"/>
    <property type="molecule type" value="Genomic_DNA"/>
</dbReference>
<evidence type="ECO:0000313" key="2">
    <source>
        <dbReference type="Proteomes" id="UP001499959"/>
    </source>
</evidence>
<dbReference type="RefSeq" id="WP_345302025.1">
    <property type="nucleotide sequence ID" value="NZ_BAABJE010000002.1"/>
</dbReference>
<name>A0ABP9ATU8_9GAMM</name>
<evidence type="ECO:0000313" key="1">
    <source>
        <dbReference type="EMBL" id="GAA4785819.1"/>
    </source>
</evidence>
<sequence>MRIPEKTIELNLCKDLPRLWKKDVLWFGLTQKQEARAGFDACAKIGAKLLLLQFKASNHYVGSAHRFHGPHHQMQALRDRVRSKRLVYYVFPAVGSTHHLKGPNSIVKGVQFLDVASLPAIIPVPLANGRRTPRVNMRHYIDVYTGHAVIHSDPFQVRLESPEGLFTDLEPIKVSLADEFEGNFRSFWRFISEVRQRGMYGVAAV</sequence>